<dbReference type="EMBL" id="ABJB010209470">
    <property type="status" value="NOT_ANNOTATED_CDS"/>
    <property type="molecule type" value="Genomic_DNA"/>
</dbReference>
<dbReference type="EMBL" id="ABJB010123044">
    <property type="status" value="NOT_ANNOTATED_CDS"/>
    <property type="molecule type" value="Genomic_DNA"/>
</dbReference>
<dbReference type="InParanoid" id="B7P756"/>
<dbReference type="EMBL" id="DS649438">
    <property type="protein sequence ID" value="EEC02428.1"/>
    <property type="molecule type" value="Genomic_DNA"/>
</dbReference>
<dbReference type="EMBL" id="ABJB010204511">
    <property type="status" value="NOT_ANNOTATED_CDS"/>
    <property type="molecule type" value="Genomic_DNA"/>
</dbReference>
<keyword evidence="5 8" id="KW-0256">Endoplasmic reticulum</keyword>
<dbReference type="VEuPathDB" id="VectorBase:ISCI001330"/>
<organism>
    <name type="scientific">Ixodes scapularis</name>
    <name type="common">Black-legged tick</name>
    <name type="synonym">Deer tick</name>
    <dbReference type="NCBI Taxonomy" id="6945"/>
    <lineage>
        <taxon>Eukaryota</taxon>
        <taxon>Metazoa</taxon>
        <taxon>Ecdysozoa</taxon>
        <taxon>Arthropoda</taxon>
        <taxon>Chelicerata</taxon>
        <taxon>Arachnida</taxon>
        <taxon>Acari</taxon>
        <taxon>Parasitiformes</taxon>
        <taxon>Ixodida</taxon>
        <taxon>Ixodoidea</taxon>
        <taxon>Ixodidae</taxon>
        <taxon>Ixodinae</taxon>
        <taxon>Ixodes</taxon>
    </lineage>
</organism>
<dbReference type="FunCoup" id="B7P756">
    <property type="interactions" value="1530"/>
</dbReference>
<dbReference type="PANTHER" id="PTHR22760:SF4">
    <property type="entry name" value="GPI MANNOSYLTRANSFERASE 3"/>
    <property type="match status" value="1"/>
</dbReference>
<proteinExistence type="inferred from homology"/>
<protein>
    <recommendedName>
        <fullName evidence="8">Mannosyltransferase</fullName>
        <ecNumber evidence="8">2.4.1.-</ecNumber>
    </recommendedName>
</protein>
<keyword evidence="7 8" id="KW-0472">Membrane</keyword>
<evidence type="ECO:0000256" key="4">
    <source>
        <dbReference type="ARBA" id="ARBA00022692"/>
    </source>
</evidence>
<dbReference type="GO" id="GO:0000026">
    <property type="term" value="F:alpha-1,2-mannosyltransferase activity"/>
    <property type="evidence" value="ECO:0000318"/>
    <property type="project" value="GO_Central"/>
</dbReference>
<name>B7P756_IXOSC</name>
<dbReference type="AlphaFoldDB" id="B7P756"/>
<keyword evidence="4 8" id="KW-0812">Transmembrane</keyword>
<dbReference type="OrthoDB" id="416834at2759"/>
<feature type="transmembrane region" description="Helical" evidence="8">
    <location>
        <begin position="167"/>
        <end position="191"/>
    </location>
</feature>
<feature type="transmembrane region" description="Helical" evidence="8">
    <location>
        <begin position="12"/>
        <end position="31"/>
    </location>
</feature>
<evidence type="ECO:0000313" key="9">
    <source>
        <dbReference type="EMBL" id="EEC02428.1"/>
    </source>
</evidence>
<evidence type="ECO:0000256" key="1">
    <source>
        <dbReference type="ARBA" id="ARBA00004477"/>
    </source>
</evidence>
<keyword evidence="3 9" id="KW-0808">Transferase</keyword>
<comment type="subcellular location">
    <subcellularLocation>
        <location evidence="1 8">Endoplasmic reticulum membrane</location>
        <topology evidence="1 8">Multi-pass membrane protein</topology>
    </subcellularLocation>
</comment>
<dbReference type="PANTHER" id="PTHR22760">
    <property type="entry name" value="GLYCOSYLTRANSFERASE"/>
    <property type="match status" value="1"/>
</dbReference>
<reference evidence="9 11" key="1">
    <citation type="submission" date="2008-03" db="EMBL/GenBank/DDBJ databases">
        <title>Annotation of Ixodes scapularis.</title>
        <authorList>
            <consortium name="Ixodes scapularis Genome Project Consortium"/>
            <person name="Caler E."/>
            <person name="Hannick L.I."/>
            <person name="Bidwell S."/>
            <person name="Joardar V."/>
            <person name="Thiagarajan M."/>
            <person name="Amedeo P."/>
            <person name="Galinsky K.J."/>
            <person name="Schobel S."/>
            <person name="Inman J."/>
            <person name="Hostetler J."/>
            <person name="Miller J."/>
            <person name="Hammond M."/>
            <person name="Megy K."/>
            <person name="Lawson D."/>
            <person name="Kodira C."/>
            <person name="Sutton G."/>
            <person name="Meyer J."/>
            <person name="Hill C.A."/>
            <person name="Birren B."/>
            <person name="Nene V."/>
            <person name="Collins F."/>
            <person name="Alarcon-Chaidez F."/>
            <person name="Wikel S."/>
            <person name="Strausberg R."/>
        </authorList>
    </citation>
    <scope>NUCLEOTIDE SEQUENCE [LARGE SCALE GENOMIC DNA]</scope>
    <source>
        <strain evidence="11">Wikel</strain>
        <strain evidence="9">Wikel colony</strain>
    </source>
</reference>
<dbReference type="VEuPathDB" id="VectorBase:ISCW001330"/>
<feature type="transmembrane region" description="Helical" evidence="8">
    <location>
        <begin position="336"/>
        <end position="357"/>
    </location>
</feature>
<dbReference type="EMBL" id="ABJB010787715">
    <property type="status" value="NOT_ANNOTATED_CDS"/>
    <property type="molecule type" value="Genomic_DNA"/>
</dbReference>
<dbReference type="EnsemblMetazoa" id="ISCW001330-RA">
    <property type="protein sequence ID" value="ISCW001330-PA"/>
    <property type="gene ID" value="ISCW001330"/>
</dbReference>
<dbReference type="GO" id="GO:0005789">
    <property type="term" value="C:endoplasmic reticulum membrane"/>
    <property type="evidence" value="ECO:0000318"/>
    <property type="project" value="GO_Central"/>
</dbReference>
<keyword evidence="2 8" id="KW-0328">Glycosyltransferase</keyword>
<gene>
    <name evidence="9" type="ORF">IscW_ISCW001330</name>
</gene>
<evidence type="ECO:0000256" key="2">
    <source>
        <dbReference type="ARBA" id="ARBA00022676"/>
    </source>
</evidence>
<reference evidence="10" key="2">
    <citation type="submission" date="2020-05" db="UniProtKB">
        <authorList>
            <consortium name="EnsemblMetazoa"/>
        </authorList>
    </citation>
    <scope>IDENTIFICATION</scope>
    <source>
        <strain evidence="10">wikel</strain>
    </source>
</reference>
<dbReference type="EC" id="2.4.1.-" evidence="8"/>
<dbReference type="EMBL" id="ABJB010319991">
    <property type="status" value="NOT_ANNOTATED_CDS"/>
    <property type="molecule type" value="Genomic_DNA"/>
</dbReference>
<dbReference type="HOGENOM" id="CLU_012353_2_0_1"/>
<dbReference type="InterPro" id="IPR005599">
    <property type="entry name" value="GPI_mannosylTrfase"/>
</dbReference>
<dbReference type="EMBL" id="ABJB010157660">
    <property type="status" value="NOT_ANNOTATED_CDS"/>
    <property type="molecule type" value="Genomic_DNA"/>
</dbReference>
<evidence type="ECO:0000256" key="3">
    <source>
        <dbReference type="ARBA" id="ARBA00022679"/>
    </source>
</evidence>
<dbReference type="VEuPathDB" id="VectorBase:ISCP_036902"/>
<dbReference type="STRING" id="6945.B7P756"/>
<dbReference type="Pfam" id="PF03901">
    <property type="entry name" value="Glyco_transf_22"/>
    <property type="match status" value="1"/>
</dbReference>
<dbReference type="Proteomes" id="UP000001555">
    <property type="component" value="Unassembled WGS sequence"/>
</dbReference>
<sequence>MGSAAEYPKCFFLFMFILFRVGGSFFVRTSFVPDEYWQSLEVAHKFVFGYGYLTWEWKHAIRSSIYPIEEPGSCFHRFAHENAQTMLPRLVQALLSALGDCWTVELSRRLFGQESSCWTAFSLLCSWFLHYTASRTLTNVAEQVATAGALALYPWRGQKQPSTSWGYLWPVGLAVMIRPTALALWLPLVLLHFAKESHSRTYLFKRLLFTRFCLTLIPCSKSDGSLVYLFYRVIYVFFIWRGLQKRGNFLVVLCPHWLNFSSQLPNLGGQHYGRHGHTVGATISFVINATMGYVVIFLLAALLSFVSHKEFRFLLPAFPLAMVVCGAGMARLPRLWALGLATVLAVSFFPPAVYLGVYHQKGALEVVDFLGTELEANPKADVLFLMPCHSTPYYSHIHRRVKMRFLKCEPNIRRRTNHVDEAKEFFLNPTGAVETIMMNGMPTYIVFYNNIYKHMLNFVVDHDYNYLKGFTHTHFPTTTVGKEIWVYKHL</sequence>
<dbReference type="EMBL" id="ABJB010868417">
    <property type="status" value="NOT_ANNOTATED_CDS"/>
    <property type="molecule type" value="Genomic_DNA"/>
</dbReference>
<dbReference type="PaxDb" id="6945-B7P756"/>
<evidence type="ECO:0000313" key="11">
    <source>
        <dbReference type="Proteomes" id="UP000001555"/>
    </source>
</evidence>
<feature type="transmembrane region" description="Helical" evidence="8">
    <location>
        <begin position="283"/>
        <end position="306"/>
    </location>
</feature>
<evidence type="ECO:0000256" key="7">
    <source>
        <dbReference type="ARBA" id="ARBA00023136"/>
    </source>
</evidence>
<dbReference type="GO" id="GO:0006506">
    <property type="term" value="P:GPI anchor biosynthetic process"/>
    <property type="evidence" value="ECO:0000318"/>
    <property type="project" value="GO_Central"/>
</dbReference>
<keyword evidence="11" id="KW-1185">Reference proteome</keyword>
<keyword evidence="6 8" id="KW-1133">Transmembrane helix</keyword>
<comment type="similarity">
    <text evidence="8">Belongs to the glycosyltransferase 22 family.</text>
</comment>
<evidence type="ECO:0000313" key="10">
    <source>
        <dbReference type="EnsemblMetazoa" id="ISCW001330-PA"/>
    </source>
</evidence>
<evidence type="ECO:0000256" key="5">
    <source>
        <dbReference type="ARBA" id="ARBA00022824"/>
    </source>
</evidence>
<feature type="transmembrane region" description="Helical" evidence="8">
    <location>
        <begin position="313"/>
        <end position="330"/>
    </location>
</feature>
<evidence type="ECO:0000256" key="8">
    <source>
        <dbReference type="RuleBase" id="RU363075"/>
    </source>
</evidence>
<evidence type="ECO:0000256" key="6">
    <source>
        <dbReference type="ARBA" id="ARBA00022989"/>
    </source>
</evidence>
<feature type="transmembrane region" description="Helical" evidence="8">
    <location>
        <begin position="226"/>
        <end position="243"/>
    </location>
</feature>
<accession>B7P756</accession>